<evidence type="ECO:0000256" key="1">
    <source>
        <dbReference type="ARBA" id="ARBA00022729"/>
    </source>
</evidence>
<dbReference type="GO" id="GO:0015344">
    <property type="term" value="F:siderophore uptake transmembrane transporter activity"/>
    <property type="evidence" value="ECO:0007669"/>
    <property type="project" value="TreeGrafter"/>
</dbReference>
<dbReference type="Proteomes" id="UP000249891">
    <property type="component" value="Unassembled WGS sequence"/>
</dbReference>
<dbReference type="SUPFAM" id="SSF56935">
    <property type="entry name" value="Porins"/>
    <property type="match status" value="1"/>
</dbReference>
<gene>
    <name evidence="4" type="ORF">NCTC11546_02343</name>
</gene>
<dbReference type="RefSeq" id="WP_128091983.1">
    <property type="nucleotide sequence ID" value="NZ_UARG01000017.1"/>
</dbReference>
<dbReference type="Pfam" id="PF07715">
    <property type="entry name" value="Plug"/>
    <property type="match status" value="1"/>
</dbReference>
<dbReference type="InterPro" id="IPR012910">
    <property type="entry name" value="Plug_dom"/>
</dbReference>
<dbReference type="AlphaFoldDB" id="A0A2X2TNC6"/>
<protein>
    <submittedName>
        <fullName evidence="4">Outer membrane cobalamin receptor protein</fullName>
    </submittedName>
</protein>
<keyword evidence="4" id="KW-0675">Receptor</keyword>
<evidence type="ECO:0000256" key="2">
    <source>
        <dbReference type="SAM" id="SignalP"/>
    </source>
</evidence>
<dbReference type="Gene3D" id="2.170.130.10">
    <property type="entry name" value="TonB-dependent receptor, plug domain"/>
    <property type="match status" value="1"/>
</dbReference>
<name>A0A2X2TNC6_CAPOC</name>
<dbReference type="InterPro" id="IPR039426">
    <property type="entry name" value="TonB-dep_rcpt-like"/>
</dbReference>
<reference evidence="4 5" key="1">
    <citation type="submission" date="2018-06" db="EMBL/GenBank/DDBJ databases">
        <authorList>
            <consortium name="Pathogen Informatics"/>
            <person name="Doyle S."/>
        </authorList>
    </citation>
    <scope>NUCLEOTIDE SEQUENCE [LARGE SCALE GENOMIC DNA]</scope>
    <source>
        <strain evidence="4 5">NCTC11546</strain>
    </source>
</reference>
<keyword evidence="1 2" id="KW-0732">Signal</keyword>
<dbReference type="GO" id="GO:0044718">
    <property type="term" value="P:siderophore transmembrane transport"/>
    <property type="evidence" value="ECO:0007669"/>
    <property type="project" value="TreeGrafter"/>
</dbReference>
<evidence type="ECO:0000259" key="3">
    <source>
        <dbReference type="Pfam" id="PF07715"/>
    </source>
</evidence>
<dbReference type="InterPro" id="IPR037066">
    <property type="entry name" value="Plug_dom_sf"/>
</dbReference>
<dbReference type="GO" id="GO:0009279">
    <property type="term" value="C:cell outer membrane"/>
    <property type="evidence" value="ECO:0007669"/>
    <property type="project" value="TreeGrafter"/>
</dbReference>
<feature type="chain" id="PRO_5016132407" evidence="2">
    <location>
        <begin position="36"/>
        <end position="877"/>
    </location>
</feature>
<sequence length="877" mass="100591">MKSKKKYTQSLRYQRFISLALIAFPIFCSALYAQTATLTTVSPTTISDTTQPIQLEEVVVTAKELPAPTSTSLIDRKAMRHLQPSSFADLVSLLPGRQVTTPSLNYANTLTLRQTGTPMDGYSISSLGVGFNIDGVPLDVNNNMQSTVGTGMIITPQSNYADKKRNTTRSGVDMRTIATDDIETVEIIRGIPSVQFGDISSGVVTIHRQKGYTPLRARAKADGFSKLFYIGKGFSFSENSLKLNFSLDYLDSQPDPRNSFENYKRYTASARAEKHFNTENPLTWNFSIDYTGTIDKEKRDPDVGFDRYDAYQSTYNNIRIANGLSWELHKTFFKTLVLKTSYSQSFDRIEQDKWVQITNARPVFTNTEAGEFYGAFSDPNYVSHLLVDGKPLHLYTDFAAGGYKRFAGFLNEFLIGLTYNYNKNNGLGQVYDLAHPPSPEMTTRPRAFKSIPAMQDMSFYVEEQLEKTFWHTDFFLRAGLRANTLLGLDSRYALHNKVCFDPRVNMKVTFPKIEFANQKALSISLTAGWGKHSKLPTQEMLYPQEKYEDFVQLNYYHSQRAYRQLHYKTYIFPQVNYSIMPAVNSKAEVRLGLEYDHHSLFITYFDELMQSGFRKMSDYHKVFYKKYDATGLNHNAITAPPLVENLPYTVQDALILSDMESNGSAIDKQGVEFQYSSKRLQLFNTRFTLSGAWFHSLYYNSLPVYRPADKDVINNRKYYNLGVYPEMEKYDCEQLQTSLVADTYLPELHLITSVRCDLTWYVINSSPSLSRVPTHYISEDGVRHPYTATEASDPVLQWLIRPTTISLSDRTPLSMNIHLKISKEFYKYFTLSIYVNNLFNFYEDYRVNRQYINRRGLINPYFGMEMNISLGKSKLAN</sequence>
<accession>A0A2X2TNC6</accession>
<organism evidence="4 5">
    <name type="scientific">Capnocytophaga ochracea</name>
    <dbReference type="NCBI Taxonomy" id="1018"/>
    <lineage>
        <taxon>Bacteria</taxon>
        <taxon>Pseudomonadati</taxon>
        <taxon>Bacteroidota</taxon>
        <taxon>Flavobacteriia</taxon>
        <taxon>Flavobacteriales</taxon>
        <taxon>Flavobacteriaceae</taxon>
        <taxon>Capnocytophaga</taxon>
    </lineage>
</organism>
<proteinExistence type="predicted"/>
<dbReference type="EMBL" id="UARG01000017">
    <property type="protein sequence ID" value="SQA79089.1"/>
    <property type="molecule type" value="Genomic_DNA"/>
</dbReference>
<feature type="domain" description="TonB-dependent receptor plug" evidence="3">
    <location>
        <begin position="67"/>
        <end position="202"/>
    </location>
</feature>
<feature type="signal peptide" evidence="2">
    <location>
        <begin position="1"/>
        <end position="35"/>
    </location>
</feature>
<evidence type="ECO:0000313" key="5">
    <source>
        <dbReference type="Proteomes" id="UP000249891"/>
    </source>
</evidence>
<dbReference type="PANTHER" id="PTHR30069">
    <property type="entry name" value="TONB-DEPENDENT OUTER MEMBRANE RECEPTOR"/>
    <property type="match status" value="1"/>
</dbReference>
<dbReference type="PANTHER" id="PTHR30069:SF29">
    <property type="entry name" value="HEMOGLOBIN AND HEMOGLOBIN-HAPTOGLOBIN-BINDING PROTEIN 1-RELATED"/>
    <property type="match status" value="1"/>
</dbReference>
<evidence type="ECO:0000313" key="4">
    <source>
        <dbReference type="EMBL" id="SQA79089.1"/>
    </source>
</evidence>